<keyword evidence="1" id="KW-0472">Membrane</keyword>
<dbReference type="RefSeq" id="WP_074749840.1">
    <property type="nucleotide sequence ID" value="NZ_CP141719.1"/>
</dbReference>
<evidence type="ECO:0000256" key="1">
    <source>
        <dbReference type="SAM" id="Phobius"/>
    </source>
</evidence>
<sequence>MQKEKLNKEQTEENYSYSDLFFEKGHWFLKIKQVFVALLGWVCFIVPTFITIASFLYTTSKGKYGIAFWRYSEGVLEIKFLLILLAFCVVITFTYAASMTIIQNNRRESFIEKWPTFDSVSSIERRKRGKKFMADRFGEEKFRHNVKYFEVLPEKNLKNDELSKVLGKDEVDTYDI</sequence>
<keyword evidence="1" id="KW-0812">Transmembrane</keyword>
<accession>A0A1I4ENF7</accession>
<dbReference type="Proteomes" id="UP000181969">
    <property type="component" value="Unassembled WGS sequence"/>
</dbReference>
<feature type="transmembrane region" description="Helical" evidence="1">
    <location>
        <begin position="34"/>
        <end position="58"/>
    </location>
</feature>
<feature type="transmembrane region" description="Helical" evidence="1">
    <location>
        <begin position="78"/>
        <end position="97"/>
    </location>
</feature>
<evidence type="ECO:0000313" key="2">
    <source>
        <dbReference type="EMBL" id="SFL06839.1"/>
    </source>
</evidence>
<dbReference type="OrthoDB" id="5244771at2"/>
<gene>
    <name evidence="2" type="ORF">SAMN05216438_10174</name>
</gene>
<reference evidence="2 3" key="1">
    <citation type="submission" date="2016-10" db="EMBL/GenBank/DDBJ databases">
        <authorList>
            <person name="de Groot N.N."/>
        </authorList>
    </citation>
    <scope>NUCLEOTIDE SEQUENCE [LARGE SCALE GENOMIC DNA]</scope>
    <source>
        <strain evidence="2 3">M79</strain>
    </source>
</reference>
<evidence type="ECO:0000313" key="3">
    <source>
        <dbReference type="Proteomes" id="UP000181969"/>
    </source>
</evidence>
<name>A0A1I4ENF7_9LACT</name>
<dbReference type="EMBL" id="FOTJ01000001">
    <property type="protein sequence ID" value="SFL06839.1"/>
    <property type="molecule type" value="Genomic_DNA"/>
</dbReference>
<protein>
    <submittedName>
        <fullName evidence="2">Uncharacterized protein</fullName>
    </submittedName>
</protein>
<organism evidence="2 3">
    <name type="scientific">Lactococcus garvieae</name>
    <dbReference type="NCBI Taxonomy" id="1363"/>
    <lineage>
        <taxon>Bacteria</taxon>
        <taxon>Bacillati</taxon>
        <taxon>Bacillota</taxon>
        <taxon>Bacilli</taxon>
        <taxon>Lactobacillales</taxon>
        <taxon>Streptococcaceae</taxon>
        <taxon>Lactococcus</taxon>
    </lineage>
</organism>
<proteinExistence type="predicted"/>
<dbReference type="AlphaFoldDB" id="A0A1I4ENF7"/>
<keyword evidence="1" id="KW-1133">Transmembrane helix</keyword>